<dbReference type="OrthoDB" id="528079at2759"/>
<protein>
    <submittedName>
        <fullName evidence="2">Ribosomal protein L37</fullName>
    </submittedName>
</protein>
<accession>M0ZRH5</accession>
<keyword evidence="3" id="KW-1185">Reference proteome</keyword>
<dbReference type="HOGENOM" id="CLU_3072468_0_0_1"/>
<name>M0ZRH5_SOLTU</name>
<reference evidence="2" key="2">
    <citation type="submission" date="2015-06" db="UniProtKB">
        <authorList>
            <consortium name="EnsemblPlants"/>
        </authorList>
    </citation>
    <scope>IDENTIFICATION</scope>
    <source>
        <strain evidence="2">DM1-3 516 R44</strain>
    </source>
</reference>
<dbReference type="Proteomes" id="UP000011115">
    <property type="component" value="Unassembled WGS sequence"/>
</dbReference>
<dbReference type="AlphaFoldDB" id="M0ZRH5"/>
<proteinExistence type="predicted"/>
<dbReference type="ExpressionAtlas" id="M0ZRH5">
    <property type="expression patterns" value="baseline"/>
</dbReference>
<evidence type="ECO:0000313" key="2">
    <source>
        <dbReference type="EnsemblPlants" id="PGSC0003DMT400006513"/>
    </source>
</evidence>
<gene>
    <name evidence="2" type="primary">LOC102586017</name>
</gene>
<evidence type="ECO:0000313" key="3">
    <source>
        <dbReference type="Proteomes" id="UP000011115"/>
    </source>
</evidence>
<feature type="region of interest" description="Disordered" evidence="1">
    <location>
        <begin position="1"/>
        <end position="30"/>
    </location>
</feature>
<evidence type="ECO:0000256" key="1">
    <source>
        <dbReference type="SAM" id="MobiDB-lite"/>
    </source>
</evidence>
<sequence>MDFRQLECEGNPQKDNWYRPHEVPPQRPSQIQDQFQRRYTSYYGLLLFVIFSF</sequence>
<organism evidence="2 3">
    <name type="scientific">Solanum tuberosum</name>
    <name type="common">Potato</name>
    <dbReference type="NCBI Taxonomy" id="4113"/>
    <lineage>
        <taxon>Eukaryota</taxon>
        <taxon>Viridiplantae</taxon>
        <taxon>Streptophyta</taxon>
        <taxon>Embryophyta</taxon>
        <taxon>Tracheophyta</taxon>
        <taxon>Spermatophyta</taxon>
        <taxon>Magnoliopsida</taxon>
        <taxon>eudicotyledons</taxon>
        <taxon>Gunneridae</taxon>
        <taxon>Pentapetalae</taxon>
        <taxon>asterids</taxon>
        <taxon>lamiids</taxon>
        <taxon>Solanales</taxon>
        <taxon>Solanaceae</taxon>
        <taxon>Solanoideae</taxon>
        <taxon>Solaneae</taxon>
        <taxon>Solanum</taxon>
    </lineage>
</organism>
<dbReference type="Gramene" id="PGSC0003DMT400006513">
    <property type="protein sequence ID" value="PGSC0003DMT400006513"/>
    <property type="gene ID" value="PGSC0003DMG400002541"/>
</dbReference>
<dbReference type="EnsemblPlants" id="PGSC0003DMT400006513">
    <property type="protein sequence ID" value="PGSC0003DMT400006513"/>
    <property type="gene ID" value="PGSC0003DMG400002541"/>
</dbReference>
<reference evidence="3" key="1">
    <citation type="journal article" date="2011" name="Nature">
        <title>Genome sequence and analysis of the tuber crop potato.</title>
        <authorList>
            <consortium name="The Potato Genome Sequencing Consortium"/>
        </authorList>
    </citation>
    <scope>NUCLEOTIDE SEQUENCE [LARGE SCALE GENOMIC DNA]</scope>
    <source>
        <strain evidence="3">cv. DM1-3 516 R44</strain>
    </source>
</reference>